<comment type="similarity">
    <text evidence="16">Belongs to the cation transport ATPase (P-type) (TC 3.A.3) family. Type IA subfamily.</text>
</comment>
<proteinExistence type="inferred from homology"/>
<feature type="transmembrane region" description="Helical" evidence="16">
    <location>
        <begin position="82"/>
        <end position="103"/>
    </location>
</feature>
<dbReference type="InterPro" id="IPR008250">
    <property type="entry name" value="ATPase_P-typ_transduc_dom_A_sf"/>
</dbReference>
<protein>
    <recommendedName>
        <fullName evidence="16">Potassium-transporting ATPase ATP-binding subunit</fullName>
        <ecNumber evidence="16">7.2.2.6</ecNumber>
    </recommendedName>
    <alternativeName>
        <fullName evidence="16">ATP phosphohydrolase [potassium-transporting] B chain</fullName>
    </alternativeName>
    <alternativeName>
        <fullName evidence="16">Potassium-binding and translocating subunit B</fullName>
    </alternativeName>
    <alternativeName>
        <fullName evidence="16">Potassium-translocating ATPase B chain</fullName>
    </alternativeName>
</protein>
<feature type="binding site" evidence="16">
    <location>
        <position position="360"/>
    </location>
    <ligand>
        <name>ATP</name>
        <dbReference type="ChEBI" id="CHEBI:30616"/>
    </ligand>
</feature>
<dbReference type="PANTHER" id="PTHR43743:SF1">
    <property type="entry name" value="POTASSIUM-TRANSPORTING ATPASE ATP-BINDING SUBUNIT"/>
    <property type="match status" value="1"/>
</dbReference>
<keyword evidence="7 16" id="KW-0479">Metal-binding</keyword>
<dbReference type="Pfam" id="PF00702">
    <property type="entry name" value="Hydrolase"/>
    <property type="match status" value="1"/>
</dbReference>
<keyword evidence="3 16" id="KW-1003">Cell membrane</keyword>
<dbReference type="SUPFAM" id="SSF81653">
    <property type="entry name" value="Calcium ATPase, transduction domain A"/>
    <property type="match status" value="1"/>
</dbReference>
<evidence type="ECO:0000256" key="9">
    <source>
        <dbReference type="ARBA" id="ARBA00022840"/>
    </source>
</evidence>
<feature type="binding site" evidence="16">
    <location>
        <begin position="391"/>
        <end position="398"/>
    </location>
    <ligand>
        <name>ATP</name>
        <dbReference type="ChEBI" id="CHEBI:30616"/>
    </ligand>
</feature>
<dbReference type="Proteomes" id="UP000321234">
    <property type="component" value="Unassembled WGS sequence"/>
</dbReference>
<feature type="region of interest" description="Disordered" evidence="17">
    <location>
        <begin position="1"/>
        <end position="27"/>
    </location>
</feature>
<reference evidence="19 20" key="1">
    <citation type="submission" date="2019-07" db="EMBL/GenBank/DDBJ databases">
        <title>Quadrisphaera sp. strain DD2A genome sequencing and assembly.</title>
        <authorList>
            <person name="Kim I."/>
        </authorList>
    </citation>
    <scope>NUCLEOTIDE SEQUENCE [LARGE SCALE GENOMIC DNA]</scope>
    <source>
        <strain evidence="19 20">DD2A</strain>
    </source>
</reference>
<evidence type="ECO:0000256" key="7">
    <source>
        <dbReference type="ARBA" id="ARBA00022723"/>
    </source>
</evidence>
<sequence>MSTTSSNSAVLDRGPQQHQEDDDRGARPAAGAFDARALVSSLPAALRKLDPRHQLKSPVMFVVWVGSAVSTVYGVVDPSLFTWLVVVWLWATVVFAGLAEAVAEGRGKAQAETLRRTRSETTARRLLDRTTGEEEAVSATALRRGDLVVVEAGEVVPGDGDVVEGVASVDESAITGESAPVIREAGGDRSAVTGGTRVLSDRVVVKITAEPGSTFIDRMIALVEGSARQKTPNEIALDLLLASLTLVFLLAVVTLQPLAIYSGQAQSVPVLVALLVCLIPTTIGALLSAIGIAGMDRLVQRNVLAMSGRAVEAAGDVGVLLLDKTGTITFGNRRATALVHLAGVEPGALADAARLSSLADETPEGRSVVELVDASRGGSEEPPAGAEYVEFTAQTRMSGVDLPRGGGTGAGQVRSLRKGAASAVAAWVAASGGAQVPSGELSEVVDRISQSGGTPLVVAERVGDAPARVLGVIHLKDVVKPGTAARFQRLREMGIRTVMVTGDNRLTAQAIAAEAGVDDVLAEATPEDKLALIKREQAGGRLVAMTGDGTNDAPALAQADVGVAMNSGTSAAKEAGNMVDLDSDPTKLIEVVAIGKQLLITRGALTTFSIANDVAKYFAIIPAMFAGIYPALDRLNVMGLSSPQSAILSAVIFNALVIVALIPLALRGVRYRPASAGALLRRNALVYGLGGVLVPFIGIKAIDLLVSLIPGF</sequence>
<keyword evidence="15 16" id="KW-0472">Membrane</keyword>
<evidence type="ECO:0000256" key="8">
    <source>
        <dbReference type="ARBA" id="ARBA00022741"/>
    </source>
</evidence>
<evidence type="ECO:0000313" key="19">
    <source>
        <dbReference type="EMBL" id="TXR56172.1"/>
    </source>
</evidence>
<comment type="catalytic activity">
    <reaction evidence="16">
        <text>K(+)(out) + ATP + H2O = K(+)(in) + ADP + phosphate + H(+)</text>
        <dbReference type="Rhea" id="RHEA:16777"/>
        <dbReference type="ChEBI" id="CHEBI:15377"/>
        <dbReference type="ChEBI" id="CHEBI:15378"/>
        <dbReference type="ChEBI" id="CHEBI:29103"/>
        <dbReference type="ChEBI" id="CHEBI:30616"/>
        <dbReference type="ChEBI" id="CHEBI:43474"/>
        <dbReference type="ChEBI" id="CHEBI:456216"/>
        <dbReference type="EC" id="7.2.2.6"/>
    </reaction>
</comment>
<dbReference type="SFLD" id="SFLDG00002">
    <property type="entry name" value="C1.7:_P-type_atpase_like"/>
    <property type="match status" value="1"/>
</dbReference>
<dbReference type="PRINTS" id="PR00119">
    <property type="entry name" value="CATATPASE"/>
</dbReference>
<dbReference type="HAMAP" id="MF_00285">
    <property type="entry name" value="KdpB"/>
    <property type="match status" value="1"/>
</dbReference>
<dbReference type="SUPFAM" id="SSF81665">
    <property type="entry name" value="Calcium ATPase, transmembrane domain M"/>
    <property type="match status" value="1"/>
</dbReference>
<comment type="function">
    <text evidence="16">Part of the high-affinity ATP-driven potassium transport (or Kdp) system, which catalyzes the hydrolysis of ATP coupled with the electrogenic transport of potassium into the cytoplasm. This subunit is responsible for energy coupling to the transport system and for the release of the potassium ions to the cytoplasm.</text>
</comment>
<evidence type="ECO:0000256" key="15">
    <source>
        <dbReference type="ARBA" id="ARBA00023136"/>
    </source>
</evidence>
<dbReference type="OrthoDB" id="9814270at2"/>
<feature type="transmembrane region" description="Helical" evidence="16">
    <location>
        <begin position="57"/>
        <end position="76"/>
    </location>
</feature>
<dbReference type="SFLD" id="SFLDF00027">
    <property type="entry name" value="p-type_atpase"/>
    <property type="match status" value="1"/>
</dbReference>
<dbReference type="AlphaFoldDB" id="A0A5C8ZEA7"/>
<dbReference type="GO" id="GO:0005524">
    <property type="term" value="F:ATP binding"/>
    <property type="evidence" value="ECO:0007669"/>
    <property type="project" value="UniProtKB-UniRule"/>
</dbReference>
<evidence type="ECO:0000256" key="14">
    <source>
        <dbReference type="ARBA" id="ARBA00023065"/>
    </source>
</evidence>
<gene>
    <name evidence="16 19" type="primary">kdpB</name>
    <name evidence="19" type="ORF">FMM08_12175</name>
</gene>
<dbReference type="Gene3D" id="2.70.150.10">
    <property type="entry name" value="Calcium-transporting ATPase, cytoplasmic transduction domain A"/>
    <property type="match status" value="1"/>
</dbReference>
<dbReference type="InterPro" id="IPR001757">
    <property type="entry name" value="P_typ_ATPase"/>
</dbReference>
<evidence type="ECO:0000256" key="2">
    <source>
        <dbReference type="ARBA" id="ARBA00022448"/>
    </source>
</evidence>
<evidence type="ECO:0000256" key="1">
    <source>
        <dbReference type="ARBA" id="ARBA00004651"/>
    </source>
</evidence>
<evidence type="ECO:0000256" key="16">
    <source>
        <dbReference type="HAMAP-Rule" id="MF_00285"/>
    </source>
</evidence>
<evidence type="ECO:0000313" key="20">
    <source>
        <dbReference type="Proteomes" id="UP000321234"/>
    </source>
</evidence>
<keyword evidence="5 16" id="KW-0597">Phosphoprotein</keyword>
<keyword evidence="6 16" id="KW-0812">Transmembrane</keyword>
<evidence type="ECO:0000256" key="5">
    <source>
        <dbReference type="ARBA" id="ARBA00022553"/>
    </source>
</evidence>
<keyword evidence="4 16" id="KW-0633">Potassium transport</keyword>
<dbReference type="InterPro" id="IPR036412">
    <property type="entry name" value="HAD-like_sf"/>
</dbReference>
<dbReference type="InterPro" id="IPR059000">
    <property type="entry name" value="ATPase_P-type_domA"/>
</dbReference>
<evidence type="ECO:0000256" key="3">
    <source>
        <dbReference type="ARBA" id="ARBA00022475"/>
    </source>
</evidence>
<feature type="binding site" evidence="16">
    <location>
        <position position="418"/>
    </location>
    <ligand>
        <name>ATP</name>
        <dbReference type="ChEBI" id="CHEBI:30616"/>
    </ligand>
</feature>
<dbReference type="Pfam" id="PF00122">
    <property type="entry name" value="E1-E2_ATPase"/>
    <property type="match status" value="1"/>
</dbReference>
<keyword evidence="20" id="KW-1185">Reference proteome</keyword>
<feature type="transmembrane region" description="Helical" evidence="16">
    <location>
        <begin position="644"/>
        <end position="666"/>
    </location>
</feature>
<keyword evidence="10 16" id="KW-0460">Magnesium</keyword>
<evidence type="ECO:0000256" key="11">
    <source>
        <dbReference type="ARBA" id="ARBA00022958"/>
    </source>
</evidence>
<accession>A0A5C8ZEA7</accession>
<evidence type="ECO:0000256" key="6">
    <source>
        <dbReference type="ARBA" id="ARBA00022692"/>
    </source>
</evidence>
<feature type="binding site" evidence="16">
    <location>
        <position position="552"/>
    </location>
    <ligand>
        <name>Mg(2+)</name>
        <dbReference type="ChEBI" id="CHEBI:18420"/>
    </ligand>
</feature>
<dbReference type="GO" id="GO:0008556">
    <property type="term" value="F:P-type potassium transmembrane transporter activity"/>
    <property type="evidence" value="ECO:0007669"/>
    <property type="project" value="UniProtKB-UniRule"/>
</dbReference>
<feature type="transmembrane region" description="Helical" evidence="16">
    <location>
        <begin position="235"/>
        <end position="258"/>
    </location>
</feature>
<keyword evidence="13 16" id="KW-1133">Transmembrane helix</keyword>
<dbReference type="PROSITE" id="PS00154">
    <property type="entry name" value="ATPASE_E1_E2"/>
    <property type="match status" value="1"/>
</dbReference>
<keyword evidence="2 16" id="KW-0813">Transport</keyword>
<dbReference type="RefSeq" id="WP_147926604.1">
    <property type="nucleotide sequence ID" value="NZ_VKAC01000006.1"/>
</dbReference>
<dbReference type="CDD" id="cd02078">
    <property type="entry name" value="P-type_ATPase_K"/>
    <property type="match status" value="1"/>
</dbReference>
<dbReference type="SUPFAM" id="SSF56784">
    <property type="entry name" value="HAD-like"/>
    <property type="match status" value="1"/>
</dbReference>
<dbReference type="InterPro" id="IPR023299">
    <property type="entry name" value="ATPase_P-typ_cyto_dom_N"/>
</dbReference>
<feature type="domain" description="P-type ATPase A" evidence="18">
    <location>
        <begin position="120"/>
        <end position="224"/>
    </location>
</feature>
<evidence type="ECO:0000256" key="10">
    <source>
        <dbReference type="ARBA" id="ARBA00022842"/>
    </source>
</evidence>
<organism evidence="19 20">
    <name type="scientific">Quadrisphaera setariae</name>
    <dbReference type="NCBI Taxonomy" id="2593304"/>
    <lineage>
        <taxon>Bacteria</taxon>
        <taxon>Bacillati</taxon>
        <taxon>Actinomycetota</taxon>
        <taxon>Actinomycetes</taxon>
        <taxon>Kineosporiales</taxon>
        <taxon>Kineosporiaceae</taxon>
        <taxon>Quadrisphaera</taxon>
    </lineage>
</organism>
<comment type="subunit">
    <text evidence="16">The system is composed of three essential subunits: KdpA, KdpB and KdpC.</text>
</comment>
<keyword evidence="14 16" id="KW-0406">Ion transport</keyword>
<keyword evidence="11 16" id="KW-0630">Potassium</keyword>
<comment type="caution">
    <text evidence="19">The sequence shown here is derived from an EMBL/GenBank/DDBJ whole genome shotgun (WGS) entry which is preliminary data.</text>
</comment>
<keyword evidence="9 16" id="KW-0067">ATP-binding</keyword>
<dbReference type="NCBIfam" id="TIGR01494">
    <property type="entry name" value="ATPase_P-type"/>
    <property type="match status" value="2"/>
</dbReference>
<dbReference type="GO" id="GO:0005886">
    <property type="term" value="C:plasma membrane"/>
    <property type="evidence" value="ECO:0007669"/>
    <property type="project" value="UniProtKB-SubCell"/>
</dbReference>
<name>A0A5C8ZEA7_9ACTN</name>
<evidence type="ECO:0000256" key="12">
    <source>
        <dbReference type="ARBA" id="ARBA00022967"/>
    </source>
</evidence>
<dbReference type="InterPro" id="IPR023298">
    <property type="entry name" value="ATPase_P-typ_TM_dom_sf"/>
</dbReference>
<dbReference type="Gene3D" id="3.40.50.1000">
    <property type="entry name" value="HAD superfamily/HAD-like"/>
    <property type="match status" value="1"/>
</dbReference>
<dbReference type="GO" id="GO:0000287">
    <property type="term" value="F:magnesium ion binding"/>
    <property type="evidence" value="ECO:0007669"/>
    <property type="project" value="UniProtKB-UniRule"/>
</dbReference>
<dbReference type="PANTHER" id="PTHR43743">
    <property type="entry name" value="POTASSIUM-TRANSPORTING ATPASE ATP-BINDING SUBUNIT"/>
    <property type="match status" value="1"/>
</dbReference>
<dbReference type="SFLD" id="SFLDS00003">
    <property type="entry name" value="Haloacid_Dehalogenase"/>
    <property type="match status" value="1"/>
</dbReference>
<dbReference type="Gene3D" id="3.40.1110.10">
    <property type="entry name" value="Calcium-transporting ATPase, cytoplasmic domain N"/>
    <property type="match status" value="1"/>
</dbReference>
<feature type="binding site" evidence="16">
    <location>
        <position position="548"/>
    </location>
    <ligand>
        <name>Mg(2+)</name>
        <dbReference type="ChEBI" id="CHEBI:18420"/>
    </ligand>
</feature>
<evidence type="ECO:0000256" key="13">
    <source>
        <dbReference type="ARBA" id="ARBA00022989"/>
    </source>
</evidence>
<keyword evidence="8 16" id="KW-0547">Nucleotide-binding</keyword>
<feature type="transmembrane region" description="Helical" evidence="16">
    <location>
        <begin position="614"/>
        <end position="632"/>
    </location>
</feature>
<evidence type="ECO:0000256" key="17">
    <source>
        <dbReference type="SAM" id="MobiDB-lite"/>
    </source>
</evidence>
<dbReference type="InterPro" id="IPR023214">
    <property type="entry name" value="HAD_sf"/>
</dbReference>
<dbReference type="EC" id="7.2.2.6" evidence="16"/>
<dbReference type="FunFam" id="2.70.150.10:FF:000033">
    <property type="entry name" value="Potassium-transporting ATPase ATP-binding subunit"/>
    <property type="match status" value="1"/>
</dbReference>
<dbReference type="EMBL" id="VKAC01000006">
    <property type="protein sequence ID" value="TXR56172.1"/>
    <property type="molecule type" value="Genomic_DNA"/>
</dbReference>
<feature type="transmembrane region" description="Helical" evidence="16">
    <location>
        <begin position="270"/>
        <end position="293"/>
    </location>
</feature>
<dbReference type="InterPro" id="IPR044492">
    <property type="entry name" value="P_typ_ATPase_HD_dom"/>
</dbReference>
<feature type="binding site" evidence="16">
    <location>
        <position position="364"/>
    </location>
    <ligand>
        <name>ATP</name>
        <dbReference type="ChEBI" id="CHEBI:30616"/>
    </ligand>
</feature>
<dbReference type="NCBIfam" id="TIGR01497">
    <property type="entry name" value="kdpB"/>
    <property type="match status" value="1"/>
</dbReference>
<comment type="subcellular location">
    <subcellularLocation>
        <location evidence="1 16">Cell membrane</location>
        <topology evidence="1 16">Multi-pass membrane protein</topology>
    </subcellularLocation>
</comment>
<evidence type="ECO:0000256" key="4">
    <source>
        <dbReference type="ARBA" id="ARBA00022538"/>
    </source>
</evidence>
<feature type="transmembrane region" description="Helical" evidence="16">
    <location>
        <begin position="686"/>
        <end position="709"/>
    </location>
</feature>
<feature type="active site" description="4-aspartylphosphate intermediate" evidence="16">
    <location>
        <position position="323"/>
    </location>
</feature>
<dbReference type="InterPro" id="IPR018303">
    <property type="entry name" value="ATPase_P-typ_P_site"/>
</dbReference>
<dbReference type="InterPro" id="IPR006391">
    <property type="entry name" value="P-type_ATPase_bsu_IA"/>
</dbReference>
<keyword evidence="12 16" id="KW-1278">Translocase</keyword>
<evidence type="ECO:0000259" key="18">
    <source>
        <dbReference type="Pfam" id="PF00122"/>
    </source>
</evidence>
<dbReference type="GO" id="GO:0016887">
    <property type="term" value="F:ATP hydrolysis activity"/>
    <property type="evidence" value="ECO:0007669"/>
    <property type="project" value="InterPro"/>
</dbReference>